<organism evidence="9 10">
    <name type="scientific">Victivallis vadensis</name>
    <dbReference type="NCBI Taxonomy" id="172901"/>
    <lineage>
        <taxon>Bacteria</taxon>
        <taxon>Pseudomonadati</taxon>
        <taxon>Lentisphaerota</taxon>
        <taxon>Lentisphaeria</taxon>
        <taxon>Victivallales</taxon>
        <taxon>Victivallaceae</taxon>
        <taxon>Victivallis</taxon>
    </lineage>
</organism>
<feature type="transmembrane region" description="Helical" evidence="7">
    <location>
        <begin position="108"/>
        <end position="128"/>
    </location>
</feature>
<dbReference type="GO" id="GO:0009244">
    <property type="term" value="P:lipopolysaccharide core region biosynthetic process"/>
    <property type="evidence" value="ECO:0007669"/>
    <property type="project" value="TreeGrafter"/>
</dbReference>
<protein>
    <submittedName>
        <fullName evidence="9">Phosphoethanolamine transferase</fullName>
    </submittedName>
</protein>
<dbReference type="GO" id="GO:0016776">
    <property type="term" value="F:phosphotransferase activity, phosphate group as acceptor"/>
    <property type="evidence" value="ECO:0007669"/>
    <property type="project" value="TreeGrafter"/>
</dbReference>
<evidence type="ECO:0000256" key="7">
    <source>
        <dbReference type="SAM" id="Phobius"/>
    </source>
</evidence>
<comment type="caution">
    <text evidence="9">The sequence shown here is derived from an EMBL/GenBank/DDBJ whole genome shotgun (WGS) entry which is preliminary data.</text>
</comment>
<accession>A0A848AYI6</accession>
<dbReference type="InterPro" id="IPR000917">
    <property type="entry name" value="Sulfatase_N"/>
</dbReference>
<evidence type="ECO:0000256" key="2">
    <source>
        <dbReference type="ARBA" id="ARBA00022475"/>
    </source>
</evidence>
<dbReference type="Gene3D" id="3.40.720.10">
    <property type="entry name" value="Alkaline Phosphatase, subunit A"/>
    <property type="match status" value="1"/>
</dbReference>
<evidence type="ECO:0000256" key="1">
    <source>
        <dbReference type="ARBA" id="ARBA00004651"/>
    </source>
</evidence>
<dbReference type="CDD" id="cd16017">
    <property type="entry name" value="LptA"/>
    <property type="match status" value="1"/>
</dbReference>
<dbReference type="AlphaFoldDB" id="A0A848AYI6"/>
<dbReference type="GO" id="GO:0005886">
    <property type="term" value="C:plasma membrane"/>
    <property type="evidence" value="ECO:0007669"/>
    <property type="project" value="UniProtKB-SubCell"/>
</dbReference>
<dbReference type="EMBL" id="JABAEW010000019">
    <property type="protein sequence ID" value="NMD87127.1"/>
    <property type="molecule type" value="Genomic_DNA"/>
</dbReference>
<evidence type="ECO:0000313" key="9">
    <source>
        <dbReference type="EMBL" id="NMD87127.1"/>
    </source>
</evidence>
<gene>
    <name evidence="9" type="ORF">HF882_11080</name>
</gene>
<feature type="domain" description="Sulfatase N-terminal" evidence="8">
    <location>
        <begin position="184"/>
        <end position="428"/>
    </location>
</feature>
<feature type="transmembrane region" description="Helical" evidence="7">
    <location>
        <begin position="78"/>
        <end position="101"/>
    </location>
</feature>
<comment type="subcellular location">
    <subcellularLocation>
        <location evidence="1">Cell membrane</location>
        <topology evidence="1">Multi-pass membrane protein</topology>
    </subcellularLocation>
</comment>
<reference evidence="9 10" key="1">
    <citation type="submission" date="2020-04" db="EMBL/GenBank/DDBJ databases">
        <authorList>
            <person name="Hitch T.C.A."/>
            <person name="Wylensek D."/>
            <person name="Clavel T."/>
        </authorList>
    </citation>
    <scope>NUCLEOTIDE SEQUENCE [LARGE SCALE GENOMIC DNA]</scope>
    <source>
        <strain evidence="9 10">COR2-253-APC-1A</strain>
    </source>
</reference>
<keyword evidence="4 7" id="KW-0812">Transmembrane</keyword>
<name>A0A848AYI6_9BACT</name>
<dbReference type="SUPFAM" id="SSF53649">
    <property type="entry name" value="Alkaline phosphatase-like"/>
    <property type="match status" value="1"/>
</dbReference>
<dbReference type="PANTHER" id="PTHR30443">
    <property type="entry name" value="INNER MEMBRANE PROTEIN"/>
    <property type="match status" value="1"/>
</dbReference>
<evidence type="ECO:0000256" key="5">
    <source>
        <dbReference type="ARBA" id="ARBA00022989"/>
    </source>
</evidence>
<sequence>MSFPFYLAICAPVTLLPPRGIRIYLAILLPVVSGITLLHIFLLSCFRIALGRGLLYVLFDTGKEEVAEYLGEHLQPSLILIFLLFTAIAAAITVSALRLNWKQEKRSFFLCILLLGPLLVSATRFIVIGEPTAILYRVSSLRIVADFLALISEQDRFYQAAATAPQLPEDIRPVAPGLSNLLGIIAIGESATRSHHGLYGYSRDTTPFQSGRSDLMVFNRVFSAAPLTGVSLKYALTFATLHKPEEYRCTLVSILKKAGIRTVWLSAQGERCSTDSLLFHGADRVLYSPTDTCDDALAEMLPQALAGWERSPVVILLHLNGSHSDYSRRYPKQQHRFTDLPPEPAHLSAEEIESVNHYDNSIAFTDSILKKLIGFLETTERPSFLLYFSDHGEAPARNGRNNIRNPKVTAPIFYEIPFWVWASRQYHTIRPGFAENARGNRDKPMQLDRGGIYALCDIAGIRYRNFPEEANIFSASFRSQPIYFLGTVFSASSIPAEEVKLPVVFSSPPDYIIPRRNTDGTMAHAPRR</sequence>
<dbReference type="Pfam" id="PF00884">
    <property type="entry name" value="Sulfatase"/>
    <property type="match status" value="1"/>
</dbReference>
<evidence type="ECO:0000256" key="3">
    <source>
        <dbReference type="ARBA" id="ARBA00022679"/>
    </source>
</evidence>
<feature type="transmembrane region" description="Helical" evidence="7">
    <location>
        <begin position="23"/>
        <end position="50"/>
    </location>
</feature>
<dbReference type="InterPro" id="IPR040423">
    <property type="entry name" value="PEA_transferase"/>
</dbReference>
<dbReference type="Proteomes" id="UP000576225">
    <property type="component" value="Unassembled WGS sequence"/>
</dbReference>
<keyword evidence="3 9" id="KW-0808">Transferase</keyword>
<keyword evidence="6 7" id="KW-0472">Membrane</keyword>
<dbReference type="InterPro" id="IPR017850">
    <property type="entry name" value="Alkaline_phosphatase_core_sf"/>
</dbReference>
<proteinExistence type="predicted"/>
<dbReference type="RefSeq" id="WP_168962650.1">
    <property type="nucleotide sequence ID" value="NZ_JABAEW010000019.1"/>
</dbReference>
<dbReference type="PANTHER" id="PTHR30443:SF2">
    <property type="entry name" value="PHOSPHOETHANOLAMINE TRANSFERASE EPTC"/>
    <property type="match status" value="1"/>
</dbReference>
<evidence type="ECO:0000256" key="6">
    <source>
        <dbReference type="ARBA" id="ARBA00023136"/>
    </source>
</evidence>
<dbReference type="InterPro" id="IPR058130">
    <property type="entry name" value="PEA_transf_C"/>
</dbReference>
<evidence type="ECO:0000256" key="4">
    <source>
        <dbReference type="ARBA" id="ARBA00022692"/>
    </source>
</evidence>
<keyword evidence="2" id="KW-1003">Cell membrane</keyword>
<keyword evidence="5 7" id="KW-1133">Transmembrane helix</keyword>
<evidence type="ECO:0000313" key="10">
    <source>
        <dbReference type="Proteomes" id="UP000576225"/>
    </source>
</evidence>
<evidence type="ECO:0000259" key="8">
    <source>
        <dbReference type="Pfam" id="PF00884"/>
    </source>
</evidence>